<protein>
    <recommendedName>
        <fullName evidence="3">Reverse transcriptase domain-containing protein</fullName>
    </recommendedName>
</protein>
<evidence type="ECO:0000313" key="1">
    <source>
        <dbReference type="EMBL" id="KAK1790056.1"/>
    </source>
</evidence>
<name>A0AAD8Z0A5_9TELE</name>
<accession>A0AAD8Z0A5</accession>
<dbReference type="AlphaFoldDB" id="A0AAD8Z0A5"/>
<reference evidence="1" key="1">
    <citation type="submission" date="2023-03" db="EMBL/GenBank/DDBJ databases">
        <title>Electrophorus voltai genome.</title>
        <authorList>
            <person name="Bian C."/>
        </authorList>
    </citation>
    <scope>NUCLEOTIDE SEQUENCE</scope>
    <source>
        <strain evidence="1">CB-2022</strain>
        <tissue evidence="1">Muscle</tissue>
    </source>
</reference>
<dbReference type="EMBL" id="JAROKS010000021">
    <property type="protein sequence ID" value="KAK1790056.1"/>
    <property type="molecule type" value="Genomic_DNA"/>
</dbReference>
<evidence type="ECO:0000313" key="2">
    <source>
        <dbReference type="Proteomes" id="UP001239994"/>
    </source>
</evidence>
<sequence>MSPKKTEHAAHQHSHLLAEPSPKVPGHLLDPLQFAYQANRSVDYAVSIGIHYNLQHLDCPGTYAWFLFVNFSSAFNTTVPEILSSKLSQFTVCPAICQWITRKLQVKLGEVPCSIQTASPGAPQGRVVSLLP</sequence>
<proteinExistence type="predicted"/>
<organism evidence="1 2">
    <name type="scientific">Electrophorus voltai</name>
    <dbReference type="NCBI Taxonomy" id="2609070"/>
    <lineage>
        <taxon>Eukaryota</taxon>
        <taxon>Metazoa</taxon>
        <taxon>Chordata</taxon>
        <taxon>Craniata</taxon>
        <taxon>Vertebrata</taxon>
        <taxon>Euteleostomi</taxon>
        <taxon>Actinopterygii</taxon>
        <taxon>Neopterygii</taxon>
        <taxon>Teleostei</taxon>
        <taxon>Ostariophysi</taxon>
        <taxon>Gymnotiformes</taxon>
        <taxon>Gymnotoidei</taxon>
        <taxon>Gymnotidae</taxon>
        <taxon>Electrophorus</taxon>
    </lineage>
</organism>
<dbReference type="Proteomes" id="UP001239994">
    <property type="component" value="Unassembled WGS sequence"/>
</dbReference>
<evidence type="ECO:0008006" key="3">
    <source>
        <dbReference type="Google" id="ProtNLM"/>
    </source>
</evidence>
<comment type="caution">
    <text evidence="1">The sequence shown here is derived from an EMBL/GenBank/DDBJ whole genome shotgun (WGS) entry which is preliminary data.</text>
</comment>
<keyword evidence="2" id="KW-1185">Reference proteome</keyword>
<gene>
    <name evidence="1" type="ORF">P4O66_002366</name>
</gene>